<feature type="compositionally biased region" description="Pro residues" evidence="1">
    <location>
        <begin position="559"/>
        <end position="569"/>
    </location>
</feature>
<feature type="region of interest" description="Disordered" evidence="1">
    <location>
        <begin position="78"/>
        <end position="141"/>
    </location>
</feature>
<feature type="compositionally biased region" description="Gly residues" evidence="1">
    <location>
        <begin position="571"/>
        <end position="582"/>
    </location>
</feature>
<evidence type="ECO:0000313" key="3">
    <source>
        <dbReference type="Proteomes" id="UP000541558"/>
    </source>
</evidence>
<dbReference type="EMBL" id="JAACJK010000112">
    <property type="protein sequence ID" value="KAF5331954.1"/>
    <property type="molecule type" value="Genomic_DNA"/>
</dbReference>
<proteinExistence type="predicted"/>
<reference evidence="2 3" key="1">
    <citation type="journal article" date="2020" name="ISME J.">
        <title>Uncovering the hidden diversity of litter-decomposition mechanisms in mushroom-forming fungi.</title>
        <authorList>
            <person name="Floudas D."/>
            <person name="Bentzer J."/>
            <person name="Ahren D."/>
            <person name="Johansson T."/>
            <person name="Persson P."/>
            <person name="Tunlid A."/>
        </authorList>
    </citation>
    <scope>NUCLEOTIDE SEQUENCE [LARGE SCALE GENOMIC DNA]</scope>
    <source>
        <strain evidence="2 3">CBS 175.51</strain>
    </source>
</reference>
<feature type="compositionally biased region" description="Basic and acidic residues" evidence="1">
    <location>
        <begin position="457"/>
        <end position="469"/>
    </location>
</feature>
<feature type="compositionally biased region" description="Low complexity" evidence="1">
    <location>
        <begin position="530"/>
        <end position="542"/>
    </location>
</feature>
<accession>A0A8H5BYN0</accession>
<evidence type="ECO:0000256" key="1">
    <source>
        <dbReference type="SAM" id="MobiDB-lite"/>
    </source>
</evidence>
<feature type="compositionally biased region" description="Low complexity" evidence="1">
    <location>
        <begin position="78"/>
        <end position="87"/>
    </location>
</feature>
<feature type="compositionally biased region" description="Polar residues" evidence="1">
    <location>
        <begin position="274"/>
        <end position="284"/>
    </location>
</feature>
<gene>
    <name evidence="2" type="ORF">D9611_008869</name>
</gene>
<feature type="region of interest" description="Disordered" evidence="1">
    <location>
        <begin position="650"/>
        <end position="699"/>
    </location>
</feature>
<feature type="compositionally biased region" description="Low complexity" evidence="1">
    <location>
        <begin position="190"/>
        <end position="219"/>
    </location>
</feature>
<protein>
    <submittedName>
        <fullName evidence="2">Uncharacterized protein</fullName>
    </submittedName>
</protein>
<dbReference type="AlphaFoldDB" id="A0A8H5BYN0"/>
<feature type="compositionally biased region" description="Low complexity" evidence="1">
    <location>
        <begin position="387"/>
        <end position="403"/>
    </location>
</feature>
<feature type="compositionally biased region" description="Pro residues" evidence="1">
    <location>
        <begin position="372"/>
        <end position="386"/>
    </location>
</feature>
<feature type="region of interest" description="Disordered" evidence="1">
    <location>
        <begin position="259"/>
        <end position="284"/>
    </location>
</feature>
<sequence>MQRPPRNLPAELDFLESPLMSPAMPSGVSLGPVPGSALAERIFNDPESWETEDLDEDGAVDPMAWFIEEVERFRLNSAASSATAFSSETEMDSDRDLLSDDDDEDEDGLDELDKVAFAPSSATSEDAQRDGSAPKTGLKGIKRKSATLRPISLTAFFEHSGTDLPEEVQLQLAKIIESGGLAPAFGKGISPASSLSTTPSTGSSSSSSTAATDPSSASPVNVHSASATLSFLEWYGIYPDTPASAASFRKSIYANARKARNSPGKLSIPKSAAPSLTRQNSLLSPSVLMPDLRVEPPKRGSGVPPLERLKPMLDQIVVQASAPPETNNSVETSALDVEVEVQPANPPGLDRPEPKLEVPSVVTPTKSETPKPATPPPAVAPEPPAVPSTSSSSSNPSTPAKTNLLTNPGTPTSTPPRRKPHPAAARLTPQNKSRSTTPSGTPPSLRGLGLPPAFLETARRRPTEIKVRDTPPPYSRGPSTAGPGGSHQRAGSRLDAPAPVTAAAHHHRLPSTGTPDVSYPRSAVPQHVRTPSNTTSESSSNNQLPTPAPTPNGLRRLPSIPPSVPPPSAGPGLGASGIGLGGLSTTPPTGPAAKLSTLLQHRPALVQSKSAAVVSTFNTSLPSAAAPPLPSALPSAMPSAMPSSIPSGILSPEMTPTHTWGGRPMSTVRSPMGPVGPRLRAAGPRPASGLSRRPPVLQL</sequence>
<dbReference type="OrthoDB" id="3002189at2759"/>
<feature type="compositionally biased region" description="Acidic residues" evidence="1">
    <location>
        <begin position="99"/>
        <end position="110"/>
    </location>
</feature>
<organism evidence="2 3">
    <name type="scientific">Ephemerocybe angulata</name>
    <dbReference type="NCBI Taxonomy" id="980116"/>
    <lineage>
        <taxon>Eukaryota</taxon>
        <taxon>Fungi</taxon>
        <taxon>Dikarya</taxon>
        <taxon>Basidiomycota</taxon>
        <taxon>Agaricomycotina</taxon>
        <taxon>Agaricomycetes</taxon>
        <taxon>Agaricomycetidae</taxon>
        <taxon>Agaricales</taxon>
        <taxon>Agaricineae</taxon>
        <taxon>Psathyrellaceae</taxon>
        <taxon>Ephemerocybe</taxon>
    </lineage>
</organism>
<evidence type="ECO:0000313" key="2">
    <source>
        <dbReference type="EMBL" id="KAF5331954.1"/>
    </source>
</evidence>
<feature type="region of interest" description="Disordered" evidence="1">
    <location>
        <begin position="190"/>
        <end position="220"/>
    </location>
</feature>
<comment type="caution">
    <text evidence="2">The sequence shown here is derived from an EMBL/GenBank/DDBJ whole genome shotgun (WGS) entry which is preliminary data.</text>
</comment>
<feature type="compositionally biased region" description="Low complexity" evidence="1">
    <location>
        <begin position="435"/>
        <end position="444"/>
    </location>
</feature>
<keyword evidence="3" id="KW-1185">Reference proteome</keyword>
<name>A0A8H5BYN0_9AGAR</name>
<feature type="region of interest" description="Disordered" evidence="1">
    <location>
        <begin position="342"/>
        <end position="589"/>
    </location>
</feature>
<dbReference type="Proteomes" id="UP000541558">
    <property type="component" value="Unassembled WGS sequence"/>
</dbReference>